<gene>
    <name evidence="1" type="ORF">GCM10009787_77430</name>
</gene>
<comment type="caution">
    <text evidence="1">The sequence shown here is derived from an EMBL/GenBank/DDBJ whole genome shotgun (WGS) entry which is preliminary data.</text>
</comment>
<keyword evidence="2" id="KW-1185">Reference proteome</keyword>
<dbReference type="EMBL" id="BAAAOQ010000043">
    <property type="protein sequence ID" value="GAA1500159.1"/>
    <property type="molecule type" value="Genomic_DNA"/>
</dbReference>
<evidence type="ECO:0008006" key="3">
    <source>
        <dbReference type="Google" id="ProtNLM"/>
    </source>
</evidence>
<name>A0ABN1ZJS0_9ACTN</name>
<dbReference type="SUPFAM" id="SSF56349">
    <property type="entry name" value="DNA breaking-rejoining enzymes"/>
    <property type="match status" value="1"/>
</dbReference>
<evidence type="ECO:0000313" key="2">
    <source>
        <dbReference type="Proteomes" id="UP001501391"/>
    </source>
</evidence>
<dbReference type="Proteomes" id="UP001501391">
    <property type="component" value="Unassembled WGS sequence"/>
</dbReference>
<dbReference type="RefSeq" id="WP_346164464.1">
    <property type="nucleotide sequence ID" value="NZ_BAAAOQ010000043.1"/>
</dbReference>
<reference evidence="1 2" key="1">
    <citation type="journal article" date="2019" name="Int. J. Syst. Evol. Microbiol.">
        <title>The Global Catalogue of Microorganisms (GCM) 10K type strain sequencing project: providing services to taxonomists for standard genome sequencing and annotation.</title>
        <authorList>
            <consortium name="The Broad Institute Genomics Platform"/>
            <consortium name="The Broad Institute Genome Sequencing Center for Infectious Disease"/>
            <person name="Wu L."/>
            <person name="Ma J."/>
        </authorList>
    </citation>
    <scope>NUCLEOTIDE SEQUENCE [LARGE SCALE GENOMIC DNA]</scope>
    <source>
        <strain evidence="1 2">JCM 14924</strain>
    </source>
</reference>
<accession>A0ABN1ZJS0</accession>
<protein>
    <recommendedName>
        <fullName evidence="3">Integrase</fullName>
    </recommendedName>
</protein>
<evidence type="ECO:0000313" key="1">
    <source>
        <dbReference type="EMBL" id="GAA1500159.1"/>
    </source>
</evidence>
<sequence length="125" mass="13916">MTFALRALTQFPHAAPHRGLDGREDGGQRRIDILKTLHGHQRRDQLVALRSLFTWAERQGLIFRSPTSRIRIGHNEYAVLQPLLPEQVKRSVAAATAPAARLVPALAAGHAARGGPDRRSHARRR</sequence>
<dbReference type="InterPro" id="IPR011010">
    <property type="entry name" value="DNA_brk_join_enz"/>
</dbReference>
<organism evidence="1 2">
    <name type="scientific">Streptomyces bangladeshensis</name>
    <dbReference type="NCBI Taxonomy" id="295352"/>
    <lineage>
        <taxon>Bacteria</taxon>
        <taxon>Bacillati</taxon>
        <taxon>Actinomycetota</taxon>
        <taxon>Actinomycetes</taxon>
        <taxon>Kitasatosporales</taxon>
        <taxon>Streptomycetaceae</taxon>
        <taxon>Streptomyces</taxon>
    </lineage>
</organism>
<proteinExistence type="predicted"/>